<gene>
    <name evidence="2" type="ORF">TWF788_006862</name>
</gene>
<comment type="caution">
    <text evidence="2">The sequence shown here is derived from an EMBL/GenBank/DDBJ whole genome shotgun (WGS) entry which is preliminary data.</text>
</comment>
<name>A0A7C8PU67_ORBOL</name>
<protein>
    <submittedName>
        <fullName evidence="2">Uncharacterized protein</fullName>
    </submittedName>
</protein>
<feature type="region of interest" description="Disordered" evidence="1">
    <location>
        <begin position="1"/>
        <end position="28"/>
    </location>
</feature>
<evidence type="ECO:0000313" key="3">
    <source>
        <dbReference type="Proteomes" id="UP000479691"/>
    </source>
</evidence>
<organism evidence="2 3">
    <name type="scientific">Orbilia oligospora</name>
    <name type="common">Nematode-trapping fungus</name>
    <name type="synonym">Arthrobotrys oligospora</name>
    <dbReference type="NCBI Taxonomy" id="2813651"/>
    <lineage>
        <taxon>Eukaryota</taxon>
        <taxon>Fungi</taxon>
        <taxon>Dikarya</taxon>
        <taxon>Ascomycota</taxon>
        <taxon>Pezizomycotina</taxon>
        <taxon>Orbiliomycetes</taxon>
        <taxon>Orbiliales</taxon>
        <taxon>Orbiliaceae</taxon>
        <taxon>Orbilia</taxon>
    </lineage>
</organism>
<reference evidence="2 3" key="1">
    <citation type="submission" date="2019-06" db="EMBL/GenBank/DDBJ databases">
        <authorList>
            <person name="Palmer J.M."/>
        </authorList>
    </citation>
    <scope>NUCLEOTIDE SEQUENCE [LARGE SCALE GENOMIC DNA]</scope>
    <source>
        <strain evidence="2 3">TWF788</strain>
    </source>
</reference>
<accession>A0A7C8PU67</accession>
<evidence type="ECO:0000313" key="2">
    <source>
        <dbReference type="EMBL" id="KAF3179858.1"/>
    </source>
</evidence>
<evidence type="ECO:0000256" key="1">
    <source>
        <dbReference type="SAM" id="MobiDB-lite"/>
    </source>
</evidence>
<proteinExistence type="predicted"/>
<dbReference type="Proteomes" id="UP000479691">
    <property type="component" value="Unassembled WGS sequence"/>
</dbReference>
<sequence length="57" mass="6059">MWGGGSKKPQSGPAQEMVQVGTPPADSQTKVVGASYSYADMLNFENTYGIIPISHDN</sequence>
<dbReference type="AlphaFoldDB" id="A0A7C8PU67"/>
<dbReference type="EMBL" id="JAABOE010000036">
    <property type="protein sequence ID" value="KAF3179858.1"/>
    <property type="molecule type" value="Genomic_DNA"/>
</dbReference>